<comment type="caution">
    <text evidence="3">The sequence shown here is derived from an EMBL/GenBank/DDBJ whole genome shotgun (WGS) entry which is preliminary data.</text>
</comment>
<dbReference type="SUPFAM" id="SSF143456">
    <property type="entry name" value="VC0467-like"/>
    <property type="match status" value="1"/>
</dbReference>
<proteinExistence type="inferred from homology"/>
<dbReference type="PANTHER" id="PTHR30327:SF1">
    <property type="entry name" value="UPF0301 PROTEIN YQGE"/>
    <property type="match status" value="1"/>
</dbReference>
<reference evidence="3 4" key="1">
    <citation type="submission" date="2015-07" db="EMBL/GenBank/DDBJ databases">
        <title>ATOL: Assembling a taxonomically balanced genome-scale reconstruction of the evolutionary history of the Enterobacteriaceae.</title>
        <authorList>
            <person name="Plunkett G.III."/>
            <person name="Neeno-Eckwall E.C."/>
            <person name="Glasner J.D."/>
            <person name="Perna N.T."/>
        </authorList>
    </citation>
    <scope>NUCLEOTIDE SEQUENCE [LARGE SCALE GENOMIC DNA]</scope>
    <source>
        <strain evidence="3 4">ATCC 35017</strain>
    </source>
</reference>
<dbReference type="GO" id="GO:0005829">
    <property type="term" value="C:cytosol"/>
    <property type="evidence" value="ECO:0007669"/>
    <property type="project" value="TreeGrafter"/>
</dbReference>
<dbReference type="OrthoDB" id="9807486at2"/>
<dbReference type="AlphaFoldDB" id="A0A0N1KHL8"/>
<dbReference type="NCBIfam" id="NF001266">
    <property type="entry name" value="PRK00228.1-1"/>
    <property type="match status" value="1"/>
</dbReference>
<dbReference type="Pfam" id="PF02622">
    <property type="entry name" value="DUF179"/>
    <property type="match status" value="1"/>
</dbReference>
<sequence length="187" mass="20617">MKLQNHFLIAMPTLTDHYFSRSVVYLCEHDEKGAMGLVINKPIEEFSIAEMLAKLEISIADRNEAINLDTQVIAGGPVAEEHGFILHTPVEGFNSSLKLSDDLMVTTSKDVLETLGSYRQPTNALVTLGYASWETGQLEQEIMDNSWLTVPADSSLIFSIPIHQRWQAAAALLGIDIHMISPQAGHA</sequence>
<organism evidence="3 4">
    <name type="scientific">Moellerella wisconsensis ATCC 35017</name>
    <dbReference type="NCBI Taxonomy" id="1354267"/>
    <lineage>
        <taxon>Bacteria</taxon>
        <taxon>Pseudomonadati</taxon>
        <taxon>Pseudomonadota</taxon>
        <taxon>Gammaproteobacteria</taxon>
        <taxon>Enterobacterales</taxon>
        <taxon>Morganellaceae</taxon>
        <taxon>Moellerella</taxon>
    </lineage>
</organism>
<comment type="similarity">
    <text evidence="1 2">Belongs to the UPF0301 (AlgH) family.</text>
</comment>
<gene>
    <name evidence="3" type="ORF">M992_2808</name>
</gene>
<name>A0A0N1KHL8_9GAMM</name>
<dbReference type="Proteomes" id="UP000053226">
    <property type="component" value="Unassembled WGS sequence"/>
</dbReference>
<evidence type="ECO:0000313" key="4">
    <source>
        <dbReference type="Proteomes" id="UP000053226"/>
    </source>
</evidence>
<dbReference type="Gene3D" id="3.40.1740.10">
    <property type="entry name" value="VC0467-like"/>
    <property type="match status" value="1"/>
</dbReference>
<dbReference type="EMBL" id="LGAA01000027">
    <property type="protein sequence ID" value="KPD01836.1"/>
    <property type="molecule type" value="Genomic_DNA"/>
</dbReference>
<keyword evidence="4" id="KW-1185">Reference proteome</keyword>
<protein>
    <recommendedName>
        <fullName evidence="2">UPF0301 protein M992_2808</fullName>
    </recommendedName>
</protein>
<dbReference type="RefSeq" id="WP_053909143.1">
    <property type="nucleotide sequence ID" value="NZ_CAWMUS010000027.1"/>
</dbReference>
<accession>A0A0N1KHL8</accession>
<dbReference type="InterPro" id="IPR003774">
    <property type="entry name" value="AlgH-like"/>
</dbReference>
<evidence type="ECO:0000313" key="3">
    <source>
        <dbReference type="EMBL" id="KPD01836.1"/>
    </source>
</evidence>
<evidence type="ECO:0000256" key="2">
    <source>
        <dbReference type="HAMAP-Rule" id="MF_00758"/>
    </source>
</evidence>
<dbReference type="HAMAP" id="MF_00758">
    <property type="entry name" value="UPF0301"/>
    <property type="match status" value="1"/>
</dbReference>
<dbReference type="PANTHER" id="PTHR30327">
    <property type="entry name" value="UNCHARACTERIZED PROTEIN YQGE"/>
    <property type="match status" value="1"/>
</dbReference>
<evidence type="ECO:0000256" key="1">
    <source>
        <dbReference type="ARBA" id="ARBA00009600"/>
    </source>
</evidence>